<accession>A0A1J5U4B2</accession>
<dbReference type="AlphaFoldDB" id="A0A1J5U4B2"/>
<evidence type="ECO:0000313" key="2">
    <source>
        <dbReference type="EMBL" id="OIR19134.1"/>
    </source>
</evidence>
<dbReference type="InterPro" id="IPR014982">
    <property type="entry name" value="GSCFA"/>
</dbReference>
<comment type="caution">
    <text evidence="2">The sequence shown here is derived from an EMBL/GenBank/DDBJ whole genome shotgun (WGS) entry which is preliminary data.</text>
</comment>
<proteinExistence type="predicted"/>
<organism evidence="2">
    <name type="scientific">mine drainage metagenome</name>
    <dbReference type="NCBI Taxonomy" id="410659"/>
    <lineage>
        <taxon>unclassified sequences</taxon>
        <taxon>metagenomes</taxon>
        <taxon>ecological metagenomes</taxon>
    </lineage>
</organism>
<name>A0A1J5U4B2_9ZZZZ</name>
<reference evidence="2" key="1">
    <citation type="submission" date="2016-10" db="EMBL/GenBank/DDBJ databases">
        <title>Sequence of Gallionella enrichment culture.</title>
        <authorList>
            <person name="Poehlein A."/>
            <person name="Muehling M."/>
            <person name="Daniel R."/>
        </authorList>
    </citation>
    <scope>NUCLEOTIDE SEQUENCE</scope>
</reference>
<dbReference type="SUPFAM" id="SSF52266">
    <property type="entry name" value="SGNH hydrolase"/>
    <property type="match status" value="1"/>
</dbReference>
<evidence type="ECO:0000259" key="1">
    <source>
        <dbReference type="Pfam" id="PF08885"/>
    </source>
</evidence>
<gene>
    <name evidence="2" type="ORF">GALL_00130</name>
</gene>
<sequence>MMTIRDIFNELKPFIKKIRNSLFNVIKNTSFYLLRKLNSDFDLSWVNSRNTQNIEQGTNQVKAGVSIKSAVIINNDQALLNQEVLDFYLRGIFPEESAFNHVRNTYCNNMVGLNFEEIDKKLESQLLHNLTEKKDGFSALMCQAFFAHKEKKVSNENAYSTKDKLNPNAVFWPDPTDSKHKRSLYTELPFANQIPLIDKSTKIVSAGSCFATEIAHLLQRTGYNYLIKEQNKSVEGSYEFLDSTELPNSSAAWGTIFNTPSFRQLVEKAFEVRELPRILWTNQHNGKLRYLDPFRENIAFVSPEAYEENYNSHIKAAREAFLEMDIFIITLGLNEVWYFKADGSVFSRSPWRTAPSLVAHKVMSVEENVNDLMLMAQILRAHNPNVSIICTLSPIALHATFRANEQHIVTANAHSKSVLRVAAEEFTKRCKNAYYFPSYEVVTVSTEHPWKANQRHVSKDGVDNVIKLFHQIYSK</sequence>
<dbReference type="Pfam" id="PF08885">
    <property type="entry name" value="GSCFA"/>
    <property type="match status" value="1"/>
</dbReference>
<dbReference type="Gene3D" id="3.40.50.1110">
    <property type="entry name" value="SGNH hydrolase"/>
    <property type="match status" value="1"/>
</dbReference>
<dbReference type="EMBL" id="MLJW01000001">
    <property type="protein sequence ID" value="OIR19134.1"/>
    <property type="molecule type" value="Genomic_DNA"/>
</dbReference>
<feature type="domain" description="GSCFA" evidence="1">
    <location>
        <begin position="202"/>
        <end position="469"/>
    </location>
</feature>
<dbReference type="InterPro" id="IPR036514">
    <property type="entry name" value="SGNH_hydro_sf"/>
</dbReference>
<protein>
    <submittedName>
        <fullName evidence="2">GSCFA family protein</fullName>
    </submittedName>
</protein>